<name>A0A5A7QCB8_STRAF</name>
<keyword evidence="2" id="KW-0031">Aminopeptidase</keyword>
<dbReference type="EMBL" id="BKCP01006404">
    <property type="protein sequence ID" value="GER42648.1"/>
    <property type="molecule type" value="Genomic_DNA"/>
</dbReference>
<reference evidence="3" key="1">
    <citation type="journal article" date="2019" name="Curr. Biol.">
        <title>Genome Sequence of Striga asiatica Provides Insight into the Evolution of Plant Parasitism.</title>
        <authorList>
            <person name="Yoshida S."/>
            <person name="Kim S."/>
            <person name="Wafula E.K."/>
            <person name="Tanskanen J."/>
            <person name="Kim Y.M."/>
            <person name="Honaas L."/>
            <person name="Yang Z."/>
            <person name="Spallek T."/>
            <person name="Conn C.E."/>
            <person name="Ichihashi Y."/>
            <person name="Cheong K."/>
            <person name="Cui S."/>
            <person name="Der J.P."/>
            <person name="Gundlach H."/>
            <person name="Jiao Y."/>
            <person name="Hori C."/>
            <person name="Ishida J.K."/>
            <person name="Kasahara H."/>
            <person name="Kiba T."/>
            <person name="Kim M.S."/>
            <person name="Koo N."/>
            <person name="Laohavisit A."/>
            <person name="Lee Y.H."/>
            <person name="Lumba S."/>
            <person name="McCourt P."/>
            <person name="Mortimer J.C."/>
            <person name="Mutuku J.M."/>
            <person name="Nomura T."/>
            <person name="Sasaki-Sekimoto Y."/>
            <person name="Seto Y."/>
            <person name="Wang Y."/>
            <person name="Wakatake T."/>
            <person name="Sakakibara H."/>
            <person name="Demura T."/>
            <person name="Yamaguchi S."/>
            <person name="Yoneyama K."/>
            <person name="Manabe R.I."/>
            <person name="Nelson D.C."/>
            <person name="Schulman A.H."/>
            <person name="Timko M.P."/>
            <person name="dePamphilis C.W."/>
            <person name="Choi D."/>
            <person name="Shirasu K."/>
        </authorList>
    </citation>
    <scope>NUCLEOTIDE SEQUENCE [LARGE SCALE GENOMIC DNA]</scope>
    <source>
        <strain evidence="3">cv. UVA1</strain>
    </source>
</reference>
<gene>
    <name evidence="2" type="ORF">STAS_19446</name>
</gene>
<dbReference type="Gene3D" id="2.60.40.1730">
    <property type="entry name" value="tricorn interacting facor f3 domain"/>
    <property type="match status" value="1"/>
</dbReference>
<evidence type="ECO:0000313" key="3">
    <source>
        <dbReference type="Proteomes" id="UP000325081"/>
    </source>
</evidence>
<dbReference type="OrthoDB" id="10031169at2759"/>
<evidence type="ECO:0000259" key="1">
    <source>
        <dbReference type="Pfam" id="PF17900"/>
    </source>
</evidence>
<dbReference type="Pfam" id="PF17900">
    <property type="entry name" value="Peptidase_M1_N"/>
    <property type="match status" value="1"/>
</dbReference>
<feature type="domain" description="Aminopeptidase N-like N-terminal" evidence="1">
    <location>
        <begin position="69"/>
        <end position="122"/>
    </location>
</feature>
<evidence type="ECO:0000313" key="2">
    <source>
        <dbReference type="EMBL" id="GER42648.1"/>
    </source>
</evidence>
<proteinExistence type="predicted"/>
<dbReference type="AlphaFoldDB" id="A0A5A7QCB8"/>
<dbReference type="InterPro" id="IPR042097">
    <property type="entry name" value="Aminopeptidase_N-like_N_sf"/>
</dbReference>
<accession>A0A5A7QCB8</accession>
<dbReference type="Proteomes" id="UP000325081">
    <property type="component" value="Unassembled WGS sequence"/>
</dbReference>
<dbReference type="InterPro" id="IPR045357">
    <property type="entry name" value="Aminopeptidase_N-like_N"/>
</dbReference>
<dbReference type="SUPFAM" id="SSF63737">
    <property type="entry name" value="Leukotriene A4 hydrolase N-terminal domain"/>
    <property type="match status" value="1"/>
</dbReference>
<sequence>MTDRKIDMALKFNRVCHVIRHMYFHKYSPINPIIVLFFPIYAQNSQKKEKRKSGDDFFPIFPSDSTGGVPKRYDLKLKPHLTACKFSGAVQISVNVISDTKFVVLNAAELVVDPKSITYTSSDKNDRLVKISFSSVIALVREQSISFGKG</sequence>
<comment type="caution">
    <text evidence="2">The sequence shown here is derived from an EMBL/GenBank/DDBJ whole genome shotgun (WGS) entry which is preliminary data.</text>
</comment>
<keyword evidence="2" id="KW-0378">Hydrolase</keyword>
<keyword evidence="3" id="KW-1185">Reference proteome</keyword>
<keyword evidence="2" id="KW-0645">Protease</keyword>
<organism evidence="2 3">
    <name type="scientific">Striga asiatica</name>
    <name type="common">Asiatic witchweed</name>
    <name type="synonym">Buchnera asiatica</name>
    <dbReference type="NCBI Taxonomy" id="4170"/>
    <lineage>
        <taxon>Eukaryota</taxon>
        <taxon>Viridiplantae</taxon>
        <taxon>Streptophyta</taxon>
        <taxon>Embryophyta</taxon>
        <taxon>Tracheophyta</taxon>
        <taxon>Spermatophyta</taxon>
        <taxon>Magnoliopsida</taxon>
        <taxon>eudicotyledons</taxon>
        <taxon>Gunneridae</taxon>
        <taxon>Pentapetalae</taxon>
        <taxon>asterids</taxon>
        <taxon>lamiids</taxon>
        <taxon>Lamiales</taxon>
        <taxon>Orobanchaceae</taxon>
        <taxon>Buchnereae</taxon>
        <taxon>Striga</taxon>
    </lineage>
</organism>
<protein>
    <submittedName>
        <fullName evidence="2">Aminopeptidase</fullName>
    </submittedName>
</protein>
<dbReference type="GO" id="GO:0004177">
    <property type="term" value="F:aminopeptidase activity"/>
    <property type="evidence" value="ECO:0007669"/>
    <property type="project" value="UniProtKB-KW"/>
</dbReference>